<dbReference type="InterPro" id="IPR024083">
    <property type="entry name" value="Fumarase/histidase_N"/>
</dbReference>
<proteinExistence type="predicted"/>
<keyword evidence="4" id="KW-1185">Reference proteome</keyword>
<protein>
    <submittedName>
        <fullName evidence="3">Uncharacterized protein</fullName>
    </submittedName>
</protein>
<reference evidence="3" key="1">
    <citation type="submission" date="2021-01" db="EMBL/GenBank/DDBJ databases">
        <authorList>
            <person name="Bezrukov I."/>
        </authorList>
    </citation>
    <scope>NUCLEOTIDE SEQUENCE</scope>
</reference>
<feature type="domain" description="Peptidase C1A papain C-terminal" evidence="1">
    <location>
        <begin position="115"/>
        <end position="213"/>
    </location>
</feature>
<dbReference type="Pfam" id="PF00112">
    <property type="entry name" value="Peptidase_C1"/>
    <property type="match status" value="1"/>
</dbReference>
<dbReference type="InterPro" id="IPR038765">
    <property type="entry name" value="Papain-like_cys_pep_sf"/>
</dbReference>
<feature type="domain" description="Fumarate lyase N-terminal" evidence="2">
    <location>
        <begin position="255"/>
        <end position="518"/>
    </location>
</feature>
<accession>A0A8S2ATR4</accession>
<dbReference type="SUPFAM" id="SSF48557">
    <property type="entry name" value="L-aspartase-like"/>
    <property type="match status" value="1"/>
</dbReference>
<dbReference type="Proteomes" id="UP000682877">
    <property type="component" value="Chromosome 7"/>
</dbReference>
<dbReference type="PANTHER" id="PTHR43814">
    <property type="entry name" value="ARGININOSUCCINATE LYASE"/>
    <property type="match status" value="1"/>
</dbReference>
<sequence>MDYYESYRTSKPRVLDEILDQQIDNCWTIGLSRHLTGLGRTQGILHEKESLSIQYLFNGVCKDNLFPKGAIDNLLSAKPFLINEGTVLDRLCPLTYKLGAANEAVEINASRFKVEDLIVHRVEEYENLTKFNDDLLRCLRRSPVAIAVPVFESFGNIGSEIYAPRIDELEHVNVYHVMLLTGLGRMNGVRFLEAQDSKGKDRGVEGYIKIAMNIPFVSHFVEIKGLHCTPPNPKLLFKPVTTLDTILHTSYVDACRAHCIMLASKSFIADSERDEILKGLDTVRLQITERSLEIYSDVEDVQMNVEAGLTNAIGDLAKKLQRGVSVNDMSATVSRIWCRNAICFIISTIKNLQIALVQLALKNKTLIITSLSTNLRKAYSVSLAHILLAYVEQLDRDCTRYLECQMRLNFCPLGSCDFAGSYLPIDRSGVAQALEFTGPMRNSIDAVTDRDFVVDLLHSTARTATHLSGLAATCVLWSSEECGFINSSCSVSNGSCIMQQRYPHPMEIVRQKVERVKGFLCIGLNTKELSPLTYDYDFQDDRRLLFDSFSTIAGMIKLSVDFLLHASFNEERIKKCLPVVHLSEAILVTYLEQKGFTPLESMDFVDNIVSYCVLHGRKVESVSVEDLKQKWPIFGDLENHMIAATSLNLFRSEGSAGADSIDTQLTNWMLKLGMTS</sequence>
<dbReference type="NCBIfam" id="TIGR00838">
    <property type="entry name" value="argH"/>
    <property type="match status" value="1"/>
</dbReference>
<dbReference type="InterPro" id="IPR000668">
    <property type="entry name" value="Peptidase_C1A_C"/>
</dbReference>
<dbReference type="InterPro" id="IPR008948">
    <property type="entry name" value="L-Aspartase-like"/>
</dbReference>
<evidence type="ECO:0000313" key="4">
    <source>
        <dbReference type="Proteomes" id="UP000682877"/>
    </source>
</evidence>
<dbReference type="InterPro" id="IPR009049">
    <property type="entry name" value="Argininosuccinate_lyase"/>
</dbReference>
<dbReference type="PRINTS" id="PR00145">
    <property type="entry name" value="ARGSUCLYASE"/>
</dbReference>
<dbReference type="SUPFAM" id="SSF54001">
    <property type="entry name" value="Cysteine proteinases"/>
    <property type="match status" value="1"/>
</dbReference>
<dbReference type="GO" id="GO:0042450">
    <property type="term" value="P:L-arginine biosynthetic process via ornithine"/>
    <property type="evidence" value="ECO:0007669"/>
    <property type="project" value="InterPro"/>
</dbReference>
<dbReference type="Gene3D" id="1.10.275.10">
    <property type="entry name" value="Fumarase/aspartase (N-terminal domain)"/>
    <property type="match status" value="1"/>
</dbReference>
<evidence type="ECO:0000259" key="1">
    <source>
        <dbReference type="Pfam" id="PF00112"/>
    </source>
</evidence>
<dbReference type="GO" id="GO:0005829">
    <property type="term" value="C:cytosol"/>
    <property type="evidence" value="ECO:0007669"/>
    <property type="project" value="TreeGrafter"/>
</dbReference>
<dbReference type="GO" id="GO:0004056">
    <property type="term" value="F:argininosuccinate lyase activity"/>
    <property type="evidence" value="ECO:0007669"/>
    <property type="project" value="InterPro"/>
</dbReference>
<dbReference type="AlphaFoldDB" id="A0A8S2ATR4"/>
<name>A0A8S2ATR4_ARAAE</name>
<dbReference type="Gene3D" id="3.90.70.10">
    <property type="entry name" value="Cysteine proteinases"/>
    <property type="match status" value="1"/>
</dbReference>
<gene>
    <name evidence="3" type="ORF">AARE701A_LOCUS17602</name>
</gene>
<dbReference type="EMBL" id="LR999457">
    <property type="protein sequence ID" value="CAE6157453.1"/>
    <property type="molecule type" value="Genomic_DNA"/>
</dbReference>
<dbReference type="GO" id="GO:0006508">
    <property type="term" value="P:proteolysis"/>
    <property type="evidence" value="ECO:0007669"/>
    <property type="project" value="InterPro"/>
</dbReference>
<dbReference type="GO" id="GO:0008234">
    <property type="term" value="F:cysteine-type peptidase activity"/>
    <property type="evidence" value="ECO:0007669"/>
    <property type="project" value="InterPro"/>
</dbReference>
<evidence type="ECO:0000313" key="3">
    <source>
        <dbReference type="EMBL" id="CAE6157453.1"/>
    </source>
</evidence>
<dbReference type="InterPro" id="IPR022761">
    <property type="entry name" value="Fumarate_lyase_N"/>
</dbReference>
<evidence type="ECO:0000259" key="2">
    <source>
        <dbReference type="Pfam" id="PF00206"/>
    </source>
</evidence>
<dbReference type="PANTHER" id="PTHR43814:SF1">
    <property type="entry name" value="ARGININOSUCCINATE LYASE"/>
    <property type="match status" value="1"/>
</dbReference>
<organism evidence="3 4">
    <name type="scientific">Arabidopsis arenosa</name>
    <name type="common">Sand rock-cress</name>
    <name type="synonym">Cardaminopsis arenosa</name>
    <dbReference type="NCBI Taxonomy" id="38785"/>
    <lineage>
        <taxon>Eukaryota</taxon>
        <taxon>Viridiplantae</taxon>
        <taxon>Streptophyta</taxon>
        <taxon>Embryophyta</taxon>
        <taxon>Tracheophyta</taxon>
        <taxon>Spermatophyta</taxon>
        <taxon>Magnoliopsida</taxon>
        <taxon>eudicotyledons</taxon>
        <taxon>Gunneridae</taxon>
        <taxon>Pentapetalae</taxon>
        <taxon>rosids</taxon>
        <taxon>malvids</taxon>
        <taxon>Brassicales</taxon>
        <taxon>Brassicaceae</taxon>
        <taxon>Camelineae</taxon>
        <taxon>Arabidopsis</taxon>
    </lineage>
</organism>
<dbReference type="Gene3D" id="1.20.200.10">
    <property type="entry name" value="Fumarase/aspartase (Central domain)"/>
    <property type="match status" value="1"/>
</dbReference>
<dbReference type="Pfam" id="PF00206">
    <property type="entry name" value="Lyase_1"/>
    <property type="match status" value="1"/>
</dbReference>
<dbReference type="Gene3D" id="1.10.40.30">
    <property type="entry name" value="Fumarase/aspartase (C-terminal domain)"/>
    <property type="match status" value="1"/>
</dbReference>